<dbReference type="PANTHER" id="PTHR34305:SF1">
    <property type="entry name" value="SWIM-TYPE DOMAIN-CONTAINING PROTEIN"/>
    <property type="match status" value="1"/>
</dbReference>
<dbReference type="AlphaFoldDB" id="A0A7M5X0G1"/>
<feature type="region of interest" description="Disordered" evidence="1">
    <location>
        <begin position="1"/>
        <end position="62"/>
    </location>
</feature>
<dbReference type="PANTHER" id="PTHR34305">
    <property type="entry name" value="EXPRESSED PROTEIN"/>
    <property type="match status" value="1"/>
</dbReference>
<dbReference type="EnsemblMetazoa" id="CLYHEMT015610.3">
    <property type="protein sequence ID" value="CLYHEMP015610.3"/>
    <property type="gene ID" value="CLYHEMG015610"/>
</dbReference>
<organism evidence="2 3">
    <name type="scientific">Clytia hemisphaerica</name>
    <dbReference type="NCBI Taxonomy" id="252671"/>
    <lineage>
        <taxon>Eukaryota</taxon>
        <taxon>Metazoa</taxon>
        <taxon>Cnidaria</taxon>
        <taxon>Hydrozoa</taxon>
        <taxon>Hydroidolina</taxon>
        <taxon>Leptothecata</taxon>
        <taxon>Obeliida</taxon>
        <taxon>Clytiidae</taxon>
        <taxon>Clytia</taxon>
    </lineage>
</organism>
<dbReference type="OrthoDB" id="10071442at2759"/>
<feature type="region of interest" description="Disordered" evidence="1">
    <location>
        <begin position="137"/>
        <end position="160"/>
    </location>
</feature>
<name>A0A7M5X0G1_9CNID</name>
<protein>
    <recommendedName>
        <fullName evidence="4">HMG domain-containing protein</fullName>
    </recommendedName>
</protein>
<evidence type="ECO:0008006" key="4">
    <source>
        <dbReference type="Google" id="ProtNLM"/>
    </source>
</evidence>
<proteinExistence type="predicted"/>
<reference evidence="2" key="1">
    <citation type="submission" date="2021-01" db="UniProtKB">
        <authorList>
            <consortium name="EnsemblMetazoa"/>
        </authorList>
    </citation>
    <scope>IDENTIFICATION</scope>
</reference>
<keyword evidence="3" id="KW-1185">Reference proteome</keyword>
<accession>A0A7M5X0G1</accession>
<evidence type="ECO:0000313" key="2">
    <source>
        <dbReference type="EnsemblMetazoa" id="CLYHEMP015610.3"/>
    </source>
</evidence>
<feature type="compositionally biased region" description="Low complexity" evidence="1">
    <location>
        <begin position="30"/>
        <end position="45"/>
    </location>
</feature>
<evidence type="ECO:0000313" key="3">
    <source>
        <dbReference type="Proteomes" id="UP000594262"/>
    </source>
</evidence>
<dbReference type="InterPro" id="IPR040521">
    <property type="entry name" value="KDZ"/>
</dbReference>
<evidence type="ECO:0000256" key="1">
    <source>
        <dbReference type="SAM" id="MobiDB-lite"/>
    </source>
</evidence>
<sequence length="952" mass="110115">MADDPDHLEKVPKLKEAVAKRQASLKCQQRKSSSNKSRSNATTSSRQIESEDVWGNSHRTSKKSHMVYERSCDLYPIKSKKVYRIEPVTERPPNFVHEELSMINLRSRITAKNAQSNSETNLNSLDLPFCRQVPQRNETENFESINNPTTSSSSTTSHRENEIKNLEPTQYDYTSPSIAEQTDVDDAGDGDDLYEESLESDPSVFYELLVRKSKCFVPIDDHFFTVVVPDFDPEKMALMKRKFVVVQRKCVLGEEDKIRWLYSCTCNPFEKAHIESLSCDTDQVQSETDLCIHVKVARSLINELEVWEENEDPFDTPHPKNDNEISEIPFATGKLLVVVEGTPGVLTYDRRKIFCCVCLNIYCCHCNMMREKRKEENPSEIVADFLLDPPTSVTSVPYKETVSWRKISFDVPNPDTCNPTKFLKQQEGRYICEDSINCRYCGHEVSPLMWEEKILVCKNYSLECKVTTMKCTSCNACLPYDGLDQGILNMEKFLIHHNVMRDYMLHFLHGNSCTIHGYYQVLQTLQAGSGNSSFNKFVSYNNFRCAWYGFLKLLDISLSDNAKCNICGSAPDTVVCDATSLGHQRKFLSLALTDDDDLLSYPRFSHFKHRIAIAEPEIRKSLKRWYEVKMDVRSSRLFQENMRLKHRTIHNIMRWALDIFSKRSKFPVSLKDIFSMLSSSSPVCSYIDPDQRSCDLLLEILKPNIKANSDKMRELQTKHPFFHKLLADLAVESSLPDIWKGLLLDLIDKAQQPFKNYQELRTGSYDTEPGFSSFPNLPTVRKRGNFAQDKVKTKTVECRKNHRGHPNLTSGIFTVYCIHGICIGFQVMDKEESPNIPFTIFRTRFPTAPKYIVYDNACNLHNYALNRDPFFFMNSKFLVDRFHWPNHTACSLGYCMSRYRILDGMNSEVNEQQNSRTKKLKTQLSYMSPENFMRHCELFFWFRNSLCNKKST</sequence>
<dbReference type="Proteomes" id="UP000594262">
    <property type="component" value="Unplaced"/>
</dbReference>
<feature type="compositionally biased region" description="Basic and acidic residues" evidence="1">
    <location>
        <begin position="1"/>
        <end position="19"/>
    </location>
</feature>
<dbReference type="Pfam" id="PF18758">
    <property type="entry name" value="KDZ"/>
    <property type="match status" value="1"/>
</dbReference>